<evidence type="ECO:0008006" key="4">
    <source>
        <dbReference type="Google" id="ProtNLM"/>
    </source>
</evidence>
<feature type="transmembrane region" description="Helical" evidence="1">
    <location>
        <begin position="6"/>
        <end position="26"/>
    </location>
</feature>
<proteinExistence type="predicted"/>
<evidence type="ECO:0000313" key="2">
    <source>
        <dbReference type="EMBL" id="MBB5715551.1"/>
    </source>
</evidence>
<dbReference type="AlphaFoldDB" id="A0A7W9EUU3"/>
<keyword evidence="1" id="KW-1133">Transmembrane helix</keyword>
<comment type="caution">
    <text evidence="2">The sequence shown here is derived from an EMBL/GenBank/DDBJ whole genome shotgun (WGS) entry which is preliminary data.</text>
</comment>
<keyword evidence="3" id="KW-1185">Reference proteome</keyword>
<dbReference type="Proteomes" id="UP000546200">
    <property type="component" value="Unassembled WGS sequence"/>
</dbReference>
<protein>
    <recommendedName>
        <fullName evidence="4">Heme exporter protein D</fullName>
    </recommendedName>
</protein>
<evidence type="ECO:0000313" key="3">
    <source>
        <dbReference type="Proteomes" id="UP000546200"/>
    </source>
</evidence>
<gene>
    <name evidence="2" type="ORF">FHS94_002397</name>
</gene>
<evidence type="ECO:0000256" key="1">
    <source>
        <dbReference type="SAM" id="Phobius"/>
    </source>
</evidence>
<name>A0A7W9EUU3_9SPHN</name>
<sequence length="56" mass="6309">METRLVLAYALIAALVIGLSISGLVLGRRRKLRARRLRGIKDHEIARDAQRRTAGR</sequence>
<accession>A0A7W9EUU3</accession>
<reference evidence="2 3" key="1">
    <citation type="submission" date="2020-08" db="EMBL/GenBank/DDBJ databases">
        <title>Genomic Encyclopedia of Type Strains, Phase IV (KMG-IV): sequencing the most valuable type-strain genomes for metagenomic binning, comparative biology and taxonomic classification.</title>
        <authorList>
            <person name="Goeker M."/>
        </authorList>
    </citation>
    <scope>NUCLEOTIDE SEQUENCE [LARGE SCALE GENOMIC DNA]</scope>
    <source>
        <strain evidence="2 3">DSM 100044</strain>
    </source>
</reference>
<keyword evidence="1" id="KW-0812">Transmembrane</keyword>
<dbReference type="EMBL" id="JACIJK010000006">
    <property type="protein sequence ID" value="MBB5715551.1"/>
    <property type="molecule type" value="Genomic_DNA"/>
</dbReference>
<dbReference type="RefSeq" id="WP_184057929.1">
    <property type="nucleotide sequence ID" value="NZ_JACIJK010000006.1"/>
</dbReference>
<organism evidence="2 3">
    <name type="scientific">Sphingomonas aerophila</name>
    <dbReference type="NCBI Taxonomy" id="1344948"/>
    <lineage>
        <taxon>Bacteria</taxon>
        <taxon>Pseudomonadati</taxon>
        <taxon>Pseudomonadota</taxon>
        <taxon>Alphaproteobacteria</taxon>
        <taxon>Sphingomonadales</taxon>
        <taxon>Sphingomonadaceae</taxon>
        <taxon>Sphingomonas</taxon>
    </lineage>
</organism>
<keyword evidence="1" id="KW-0472">Membrane</keyword>